<sequence>MNSKSARSSFEQLAIRIDDFNKEVTCVNQYVYTELKDPPSLLEFFLHPFFLFNIFSYFLIAESIYLLKHEDKHVAPLLAPYLSVEAFEHFYWFMTCICFFDTTVLKLILFLCKEVCLYRIVFDETPLRYDKWFKSGRSSSELWALSKNYERIIVLKLFYFISARTYALHVEGSHYAANNIVSIIVA</sequence>
<organism evidence="2 3">
    <name type="scientific">Ambispora leptoticha</name>
    <dbReference type="NCBI Taxonomy" id="144679"/>
    <lineage>
        <taxon>Eukaryota</taxon>
        <taxon>Fungi</taxon>
        <taxon>Fungi incertae sedis</taxon>
        <taxon>Mucoromycota</taxon>
        <taxon>Glomeromycotina</taxon>
        <taxon>Glomeromycetes</taxon>
        <taxon>Archaeosporales</taxon>
        <taxon>Ambisporaceae</taxon>
        <taxon>Ambispora</taxon>
    </lineage>
</organism>
<keyword evidence="1" id="KW-0812">Transmembrane</keyword>
<dbReference type="EMBL" id="CAJVPS010007606">
    <property type="protein sequence ID" value="CAG8636345.1"/>
    <property type="molecule type" value="Genomic_DNA"/>
</dbReference>
<keyword evidence="3" id="KW-1185">Reference proteome</keyword>
<feature type="transmembrane region" description="Helical" evidence="1">
    <location>
        <begin position="44"/>
        <end position="67"/>
    </location>
</feature>
<feature type="transmembrane region" description="Helical" evidence="1">
    <location>
        <begin position="90"/>
        <end position="112"/>
    </location>
</feature>
<gene>
    <name evidence="2" type="ORF">ALEPTO_LOCUS9553</name>
</gene>
<keyword evidence="1" id="KW-0472">Membrane</keyword>
<name>A0A9N9DFF0_9GLOM</name>
<dbReference type="Proteomes" id="UP000789508">
    <property type="component" value="Unassembled WGS sequence"/>
</dbReference>
<comment type="caution">
    <text evidence="2">The sequence shown here is derived from an EMBL/GenBank/DDBJ whole genome shotgun (WGS) entry which is preliminary data.</text>
</comment>
<accession>A0A9N9DFF0</accession>
<evidence type="ECO:0000256" key="1">
    <source>
        <dbReference type="SAM" id="Phobius"/>
    </source>
</evidence>
<reference evidence="2" key="1">
    <citation type="submission" date="2021-06" db="EMBL/GenBank/DDBJ databases">
        <authorList>
            <person name="Kallberg Y."/>
            <person name="Tangrot J."/>
            <person name="Rosling A."/>
        </authorList>
    </citation>
    <scope>NUCLEOTIDE SEQUENCE</scope>
    <source>
        <strain evidence="2">FL130A</strain>
    </source>
</reference>
<keyword evidence="1" id="KW-1133">Transmembrane helix</keyword>
<dbReference type="AlphaFoldDB" id="A0A9N9DFF0"/>
<feature type="non-terminal residue" evidence="2">
    <location>
        <position position="186"/>
    </location>
</feature>
<evidence type="ECO:0000313" key="3">
    <source>
        <dbReference type="Proteomes" id="UP000789508"/>
    </source>
</evidence>
<proteinExistence type="predicted"/>
<evidence type="ECO:0000313" key="2">
    <source>
        <dbReference type="EMBL" id="CAG8636345.1"/>
    </source>
</evidence>
<protein>
    <submittedName>
        <fullName evidence="2">7168_t:CDS:1</fullName>
    </submittedName>
</protein>